<reference evidence="8" key="2">
    <citation type="submission" date="2021-09" db="EMBL/GenBank/DDBJ databases">
        <authorList>
            <person name="Gilroy R."/>
        </authorList>
    </citation>
    <scope>NUCLEOTIDE SEQUENCE</scope>
    <source>
        <strain evidence="8">ChiGjej2B2-7701</strain>
    </source>
</reference>
<dbReference type="InterPro" id="IPR027417">
    <property type="entry name" value="P-loop_NTPase"/>
</dbReference>
<dbReference type="GO" id="GO:0016887">
    <property type="term" value="F:ATP hydrolysis activity"/>
    <property type="evidence" value="ECO:0007669"/>
    <property type="project" value="InterPro"/>
</dbReference>
<dbReference type="EMBL" id="DYVF01000029">
    <property type="protein sequence ID" value="HJG30556.1"/>
    <property type="molecule type" value="Genomic_DNA"/>
</dbReference>
<organism evidence="8 9">
    <name type="scientific">Collinsella ihumii</name>
    <dbReference type="NCBI Taxonomy" id="1720204"/>
    <lineage>
        <taxon>Bacteria</taxon>
        <taxon>Bacillati</taxon>
        <taxon>Actinomycetota</taxon>
        <taxon>Coriobacteriia</taxon>
        <taxon>Coriobacteriales</taxon>
        <taxon>Coriobacteriaceae</taxon>
        <taxon>Collinsella</taxon>
    </lineage>
</organism>
<protein>
    <submittedName>
        <fullName evidence="8">ABC transporter ATP-binding protein</fullName>
    </submittedName>
</protein>
<dbReference type="InterPro" id="IPR017871">
    <property type="entry name" value="ABC_transporter-like_CS"/>
</dbReference>
<dbReference type="PANTHER" id="PTHR42711">
    <property type="entry name" value="ABC TRANSPORTER ATP-BINDING PROTEIN"/>
    <property type="match status" value="1"/>
</dbReference>
<dbReference type="SMART" id="SM00382">
    <property type="entry name" value="AAA"/>
    <property type="match status" value="1"/>
</dbReference>
<evidence type="ECO:0000256" key="1">
    <source>
        <dbReference type="ARBA" id="ARBA00004202"/>
    </source>
</evidence>
<feature type="domain" description="ABC transporter" evidence="7">
    <location>
        <begin position="10"/>
        <end position="235"/>
    </location>
</feature>
<dbReference type="GO" id="GO:0046677">
    <property type="term" value="P:response to antibiotic"/>
    <property type="evidence" value="ECO:0007669"/>
    <property type="project" value="UniProtKB-KW"/>
</dbReference>
<name>A0A921IP29_9ACTN</name>
<accession>A0A921IP29</accession>
<sequence>MTANGTAPAISVRGLTKDYGRGRGIFDVSLEVAAGEVLGFLGPNGAGKTVTMRHLMGFVRPQKGTAEVLGYDCFRERPSVQAHLGYLPGESSCMREMAAQSFLDLMAGMRGMRDRSRMLELADIFGLDLRARIGGMSKGNRQKVAIVAAFMARPDVLLLDEPTSGLDPLMQERFLDLVEQERARGAAILLSSHIFEEVGRACDRVAFIRAGRVAMTCTMDEVRSMRGRGYTVEFSNARERSRWQRAHGEDSAEGEARSVEICDVRDVNALIRELSSYDVAAITSREQSLEELFLHLYEGGEPSRHN</sequence>
<gene>
    <name evidence="8" type="ORF">K8U80_04070</name>
</gene>
<dbReference type="AlphaFoldDB" id="A0A921IP29"/>
<dbReference type="PROSITE" id="PS00211">
    <property type="entry name" value="ABC_TRANSPORTER_1"/>
    <property type="match status" value="1"/>
</dbReference>
<dbReference type="Gene3D" id="3.40.50.300">
    <property type="entry name" value="P-loop containing nucleotide triphosphate hydrolases"/>
    <property type="match status" value="1"/>
</dbReference>
<dbReference type="InterPro" id="IPR003439">
    <property type="entry name" value="ABC_transporter-like_ATP-bd"/>
</dbReference>
<dbReference type="InterPro" id="IPR050763">
    <property type="entry name" value="ABC_transporter_ATP-binding"/>
</dbReference>
<keyword evidence="6" id="KW-0046">Antibiotic resistance</keyword>
<dbReference type="CDD" id="cd03230">
    <property type="entry name" value="ABC_DR_subfamily_A"/>
    <property type="match status" value="1"/>
</dbReference>
<evidence type="ECO:0000256" key="6">
    <source>
        <dbReference type="ARBA" id="ARBA00023251"/>
    </source>
</evidence>
<evidence type="ECO:0000259" key="7">
    <source>
        <dbReference type="PROSITE" id="PS50893"/>
    </source>
</evidence>
<evidence type="ECO:0000256" key="3">
    <source>
        <dbReference type="ARBA" id="ARBA00022448"/>
    </source>
</evidence>
<dbReference type="Pfam" id="PF00005">
    <property type="entry name" value="ABC_tran"/>
    <property type="match status" value="1"/>
</dbReference>
<dbReference type="GO" id="GO:0005886">
    <property type="term" value="C:plasma membrane"/>
    <property type="evidence" value="ECO:0007669"/>
    <property type="project" value="UniProtKB-SubCell"/>
</dbReference>
<keyword evidence="5 8" id="KW-0067">ATP-binding</keyword>
<dbReference type="PANTHER" id="PTHR42711:SF5">
    <property type="entry name" value="ABC TRANSPORTER ATP-BINDING PROTEIN NATA"/>
    <property type="match status" value="1"/>
</dbReference>
<evidence type="ECO:0000256" key="2">
    <source>
        <dbReference type="ARBA" id="ARBA00005417"/>
    </source>
</evidence>
<evidence type="ECO:0000313" key="8">
    <source>
        <dbReference type="EMBL" id="HJG30556.1"/>
    </source>
</evidence>
<reference evidence="8" key="1">
    <citation type="journal article" date="2021" name="PeerJ">
        <title>Extensive microbial diversity within the chicken gut microbiome revealed by metagenomics and culture.</title>
        <authorList>
            <person name="Gilroy R."/>
            <person name="Ravi A."/>
            <person name="Getino M."/>
            <person name="Pursley I."/>
            <person name="Horton D.L."/>
            <person name="Alikhan N.F."/>
            <person name="Baker D."/>
            <person name="Gharbi K."/>
            <person name="Hall N."/>
            <person name="Watson M."/>
            <person name="Adriaenssens E.M."/>
            <person name="Foster-Nyarko E."/>
            <person name="Jarju S."/>
            <person name="Secka A."/>
            <person name="Antonio M."/>
            <person name="Oren A."/>
            <person name="Chaudhuri R.R."/>
            <person name="La Ragione R."/>
            <person name="Hildebrand F."/>
            <person name="Pallen M.J."/>
        </authorList>
    </citation>
    <scope>NUCLEOTIDE SEQUENCE</scope>
    <source>
        <strain evidence="8">ChiGjej2B2-7701</strain>
    </source>
</reference>
<dbReference type="Proteomes" id="UP000746751">
    <property type="component" value="Unassembled WGS sequence"/>
</dbReference>
<comment type="subcellular location">
    <subcellularLocation>
        <location evidence="1">Cell membrane</location>
        <topology evidence="1">Peripheral membrane protein</topology>
    </subcellularLocation>
</comment>
<comment type="similarity">
    <text evidence="2">Belongs to the ABC transporter superfamily.</text>
</comment>
<dbReference type="SUPFAM" id="SSF52540">
    <property type="entry name" value="P-loop containing nucleoside triphosphate hydrolases"/>
    <property type="match status" value="1"/>
</dbReference>
<keyword evidence="4" id="KW-0547">Nucleotide-binding</keyword>
<comment type="caution">
    <text evidence="8">The sequence shown here is derived from an EMBL/GenBank/DDBJ whole genome shotgun (WGS) entry which is preliminary data.</text>
</comment>
<dbReference type="PROSITE" id="PS50893">
    <property type="entry name" value="ABC_TRANSPORTER_2"/>
    <property type="match status" value="1"/>
</dbReference>
<keyword evidence="3" id="KW-0813">Transport</keyword>
<dbReference type="InterPro" id="IPR003593">
    <property type="entry name" value="AAA+_ATPase"/>
</dbReference>
<evidence type="ECO:0000313" key="9">
    <source>
        <dbReference type="Proteomes" id="UP000746751"/>
    </source>
</evidence>
<evidence type="ECO:0000256" key="5">
    <source>
        <dbReference type="ARBA" id="ARBA00022840"/>
    </source>
</evidence>
<dbReference type="GO" id="GO:0005524">
    <property type="term" value="F:ATP binding"/>
    <property type="evidence" value="ECO:0007669"/>
    <property type="project" value="UniProtKB-KW"/>
</dbReference>
<proteinExistence type="inferred from homology"/>
<evidence type="ECO:0000256" key="4">
    <source>
        <dbReference type="ARBA" id="ARBA00022741"/>
    </source>
</evidence>